<dbReference type="CDD" id="cd07322">
    <property type="entry name" value="PriL_PriS_Eukaryotic"/>
    <property type="match status" value="1"/>
</dbReference>
<dbReference type="GO" id="GO:0003677">
    <property type="term" value="F:DNA binding"/>
    <property type="evidence" value="ECO:0007669"/>
    <property type="project" value="UniProtKB-KW"/>
</dbReference>
<dbReference type="GO" id="GO:0005658">
    <property type="term" value="C:alpha DNA polymerase:primase complex"/>
    <property type="evidence" value="ECO:0007669"/>
    <property type="project" value="UniProtKB-ARBA"/>
</dbReference>
<organism evidence="13 14">
    <name type="scientific">Melipona bicolor</name>
    <dbReference type="NCBI Taxonomy" id="60889"/>
    <lineage>
        <taxon>Eukaryota</taxon>
        <taxon>Metazoa</taxon>
        <taxon>Ecdysozoa</taxon>
        <taxon>Arthropoda</taxon>
        <taxon>Hexapoda</taxon>
        <taxon>Insecta</taxon>
        <taxon>Pterygota</taxon>
        <taxon>Neoptera</taxon>
        <taxon>Endopterygota</taxon>
        <taxon>Hymenoptera</taxon>
        <taxon>Apocrita</taxon>
        <taxon>Aculeata</taxon>
        <taxon>Apoidea</taxon>
        <taxon>Anthophila</taxon>
        <taxon>Apidae</taxon>
        <taxon>Melipona</taxon>
    </lineage>
</organism>
<dbReference type="Proteomes" id="UP001177670">
    <property type="component" value="Unassembled WGS sequence"/>
</dbReference>
<dbReference type="GO" id="GO:0046872">
    <property type="term" value="F:metal ion binding"/>
    <property type="evidence" value="ECO:0007669"/>
    <property type="project" value="UniProtKB-KW"/>
</dbReference>
<dbReference type="GO" id="GO:0006269">
    <property type="term" value="P:DNA replication, synthesis of primer"/>
    <property type="evidence" value="ECO:0007669"/>
    <property type="project" value="UniProtKB-KW"/>
</dbReference>
<keyword evidence="4" id="KW-0004">4Fe-4S</keyword>
<dbReference type="EMBL" id="JAHYIQ010000023">
    <property type="protein sequence ID" value="KAK1122390.1"/>
    <property type="molecule type" value="Genomic_DNA"/>
</dbReference>
<dbReference type="InterPro" id="IPR058560">
    <property type="entry name" value="DNA_primase_C"/>
</dbReference>
<evidence type="ECO:0000256" key="5">
    <source>
        <dbReference type="ARBA" id="ARBA00022515"/>
    </source>
</evidence>
<evidence type="ECO:0000313" key="14">
    <source>
        <dbReference type="Proteomes" id="UP001177670"/>
    </source>
</evidence>
<evidence type="ECO:0000256" key="6">
    <source>
        <dbReference type="ARBA" id="ARBA00022705"/>
    </source>
</evidence>
<evidence type="ECO:0000256" key="3">
    <source>
        <dbReference type="ARBA" id="ARBA00019038"/>
    </source>
</evidence>
<dbReference type="GO" id="GO:0006270">
    <property type="term" value="P:DNA replication initiation"/>
    <property type="evidence" value="ECO:0007669"/>
    <property type="project" value="TreeGrafter"/>
</dbReference>
<evidence type="ECO:0000259" key="12">
    <source>
        <dbReference type="Pfam" id="PF04104"/>
    </source>
</evidence>
<evidence type="ECO:0000256" key="4">
    <source>
        <dbReference type="ARBA" id="ARBA00022485"/>
    </source>
</evidence>
<protein>
    <recommendedName>
        <fullName evidence="3">DNA primase large subunit</fullName>
    </recommendedName>
</protein>
<reference evidence="13" key="1">
    <citation type="submission" date="2021-10" db="EMBL/GenBank/DDBJ databases">
        <title>Melipona bicolor Genome sequencing and assembly.</title>
        <authorList>
            <person name="Araujo N.S."/>
            <person name="Arias M.C."/>
        </authorList>
    </citation>
    <scope>NUCLEOTIDE SEQUENCE</scope>
    <source>
        <strain evidence="13">USP_2M_L1-L4_2017</strain>
        <tissue evidence="13">Whole body</tissue>
    </source>
</reference>
<keyword evidence="14" id="KW-1185">Reference proteome</keyword>
<evidence type="ECO:0000256" key="7">
    <source>
        <dbReference type="ARBA" id="ARBA00022723"/>
    </source>
</evidence>
<comment type="caution">
    <text evidence="13">The sequence shown here is derived from an EMBL/GenBank/DDBJ whole genome shotgun (WGS) entry which is preliminary data.</text>
</comment>
<keyword evidence="6" id="KW-0235">DNA replication</keyword>
<evidence type="ECO:0000313" key="13">
    <source>
        <dbReference type="EMBL" id="KAK1122390.1"/>
    </source>
</evidence>
<dbReference type="Gene3D" id="1.20.930.80">
    <property type="match status" value="1"/>
</dbReference>
<dbReference type="Pfam" id="PF04104">
    <property type="entry name" value="DNA_primase_lrg"/>
    <property type="match status" value="1"/>
</dbReference>
<keyword evidence="7" id="KW-0479">Metal-binding</keyword>
<keyword evidence="10" id="KW-0238">DNA-binding</keyword>
<proteinExistence type="inferred from homology"/>
<feature type="region of interest" description="Disordered" evidence="11">
    <location>
        <begin position="472"/>
        <end position="539"/>
    </location>
</feature>
<evidence type="ECO:0000256" key="11">
    <source>
        <dbReference type="SAM" id="MobiDB-lite"/>
    </source>
</evidence>
<feature type="compositionally biased region" description="Polar residues" evidence="11">
    <location>
        <begin position="475"/>
        <end position="539"/>
    </location>
</feature>
<dbReference type="PANTHER" id="PTHR10537">
    <property type="entry name" value="DNA PRIMASE LARGE SUBUNIT"/>
    <property type="match status" value="1"/>
</dbReference>
<evidence type="ECO:0000256" key="2">
    <source>
        <dbReference type="ARBA" id="ARBA00010564"/>
    </source>
</evidence>
<dbReference type="PANTHER" id="PTHR10537:SF3">
    <property type="entry name" value="DNA PRIMASE LARGE SUBUNIT"/>
    <property type="match status" value="1"/>
</dbReference>
<evidence type="ECO:0000256" key="1">
    <source>
        <dbReference type="ARBA" id="ARBA00001966"/>
    </source>
</evidence>
<comment type="similarity">
    <text evidence="2">Belongs to the eukaryotic-type primase large subunit family.</text>
</comment>
<accession>A0AA40KJ74</accession>
<dbReference type="Pfam" id="PF26466">
    <property type="entry name" value="DNA_primase_lrg_N"/>
    <property type="match status" value="1"/>
</dbReference>
<evidence type="ECO:0000256" key="9">
    <source>
        <dbReference type="ARBA" id="ARBA00023014"/>
    </source>
</evidence>
<dbReference type="AlphaFoldDB" id="A0AA40KJ74"/>
<dbReference type="GO" id="GO:0051539">
    <property type="term" value="F:4 iron, 4 sulfur cluster binding"/>
    <property type="evidence" value="ECO:0007669"/>
    <property type="project" value="UniProtKB-KW"/>
</dbReference>
<feature type="domain" description="DNA primase large subunit C-terminal" evidence="12">
    <location>
        <begin position="286"/>
        <end position="454"/>
    </location>
</feature>
<gene>
    <name evidence="13" type="ORF">K0M31_009612</name>
</gene>
<name>A0AA40KJ74_9HYME</name>
<sequence>MEYTKRRRLTVKPKSNGLEDIYQHDLQMYDFPPRGELLLTEFEQLAKERLRLLQHVENNVVRTDVKTLEERKQNLSAALTKDGLKYYAHLLYAKSCNSPTETDLEYRRKDHISHFILRLSYCFESDNLSWFINQEVEFFKLRFSSLDKEGIEKLLNMHKIDCQQITPEEKDKFREELHLSTSSARVKNIDVTEFYKVPFYKVTDLIRSRKVYLNQGIAFIPQADLVSLFASYFKKNLYNGMPEARMSVGRMYGDERITSCLKSLNNVADRISVVWTTDTTPVDKLDELSKTSYPLCMRILHEALKTYHHLKNSGRMQYGLFIKGIGVTMTDALSFWKTEFTKKIDEAKFDKEYAYSIRHTYGKEGKQTNYTPFGCPKIISSAVSAGEYHGCAFKHMDQNSLRQKLFNYGVPAATINEIADLAKEQNHLGACTAYFKFIHKRMPDKLISHPNVYFAESRVILANNATELENKDRLSQSGRFTSPGLSQSGRFTSPGLSQSGRFTNPASPSIGTPRNTGTPLKNTMTPKRDSGSMSSTKVGRTNMTPVRTARATPKRIETHLNDDDIAQLMSEDI</sequence>
<evidence type="ECO:0000256" key="10">
    <source>
        <dbReference type="ARBA" id="ARBA00023125"/>
    </source>
</evidence>
<evidence type="ECO:0000256" key="8">
    <source>
        <dbReference type="ARBA" id="ARBA00023004"/>
    </source>
</evidence>
<dbReference type="InterPro" id="IPR007238">
    <property type="entry name" value="DNA_primase_lsu_euk/arc"/>
</dbReference>
<keyword evidence="9" id="KW-0411">Iron-sulfur</keyword>
<keyword evidence="5" id="KW-0639">Primosome</keyword>
<comment type="cofactor">
    <cofactor evidence="1">
        <name>[4Fe-4S] cluster</name>
        <dbReference type="ChEBI" id="CHEBI:49883"/>
    </cofactor>
</comment>
<keyword evidence="8" id="KW-0408">Iron</keyword>
<dbReference type="InterPro" id="IPR016558">
    <property type="entry name" value="DNA_primase_lsu_euk"/>
</dbReference>